<evidence type="ECO:0000256" key="1">
    <source>
        <dbReference type="ARBA" id="ARBA00004571"/>
    </source>
</evidence>
<evidence type="ECO:0000256" key="11">
    <source>
        <dbReference type="PROSITE-ProRule" id="PRU01360"/>
    </source>
</evidence>
<feature type="domain" description="TonB-dependent receptor plug" evidence="14">
    <location>
        <begin position="45"/>
        <end position="145"/>
    </location>
</feature>
<dbReference type="EMBL" id="JADIMW010000048">
    <property type="protein sequence ID" value="MBO8438142.1"/>
    <property type="molecule type" value="Genomic_DNA"/>
</dbReference>
<reference evidence="15" key="2">
    <citation type="journal article" date="2021" name="PeerJ">
        <title>Extensive microbial diversity within the chicken gut microbiome revealed by metagenomics and culture.</title>
        <authorList>
            <person name="Gilroy R."/>
            <person name="Ravi A."/>
            <person name="Getino M."/>
            <person name="Pursley I."/>
            <person name="Horton D.L."/>
            <person name="Alikhan N.F."/>
            <person name="Baker D."/>
            <person name="Gharbi K."/>
            <person name="Hall N."/>
            <person name="Watson M."/>
            <person name="Adriaenssens E.M."/>
            <person name="Foster-Nyarko E."/>
            <person name="Jarju S."/>
            <person name="Secka A."/>
            <person name="Antonio M."/>
            <person name="Oren A."/>
            <person name="Chaudhuri R.R."/>
            <person name="La Ragione R."/>
            <person name="Hildebrand F."/>
            <person name="Pallen M.J."/>
        </authorList>
    </citation>
    <scope>NUCLEOTIDE SEQUENCE</scope>
    <source>
        <strain evidence="15">G3-4614</strain>
    </source>
</reference>
<evidence type="ECO:0000259" key="14">
    <source>
        <dbReference type="Pfam" id="PF07715"/>
    </source>
</evidence>
<dbReference type="Gene3D" id="2.40.170.20">
    <property type="entry name" value="TonB-dependent receptor, beta-barrel domain"/>
    <property type="match status" value="1"/>
</dbReference>
<evidence type="ECO:0000256" key="2">
    <source>
        <dbReference type="ARBA" id="ARBA00022448"/>
    </source>
</evidence>
<dbReference type="InterPro" id="IPR012910">
    <property type="entry name" value="Plug_dom"/>
</dbReference>
<dbReference type="PROSITE" id="PS52016">
    <property type="entry name" value="TONB_DEPENDENT_REC_3"/>
    <property type="match status" value="1"/>
</dbReference>
<evidence type="ECO:0000256" key="9">
    <source>
        <dbReference type="ARBA" id="ARBA00023136"/>
    </source>
</evidence>
<gene>
    <name evidence="15" type="ORF">IAC54_04500</name>
</gene>
<dbReference type="PANTHER" id="PTHR32552">
    <property type="entry name" value="FERRICHROME IRON RECEPTOR-RELATED"/>
    <property type="match status" value="1"/>
</dbReference>
<feature type="domain" description="TonB-dependent receptor-like beta-barrel" evidence="13">
    <location>
        <begin position="238"/>
        <end position="738"/>
    </location>
</feature>
<dbReference type="AlphaFoldDB" id="A0A9D9H7M3"/>
<dbReference type="InterPro" id="IPR039426">
    <property type="entry name" value="TonB-dep_rcpt-like"/>
</dbReference>
<evidence type="ECO:0000313" key="15">
    <source>
        <dbReference type="EMBL" id="MBO8438142.1"/>
    </source>
</evidence>
<keyword evidence="15" id="KW-0675">Receptor</keyword>
<dbReference type="Proteomes" id="UP000823636">
    <property type="component" value="Unassembled WGS sequence"/>
</dbReference>
<evidence type="ECO:0000256" key="7">
    <source>
        <dbReference type="ARBA" id="ARBA00023065"/>
    </source>
</evidence>
<evidence type="ECO:0000256" key="12">
    <source>
        <dbReference type="RuleBase" id="RU003357"/>
    </source>
</evidence>
<dbReference type="SUPFAM" id="SSF56935">
    <property type="entry name" value="Porins"/>
    <property type="match status" value="1"/>
</dbReference>
<dbReference type="InterPro" id="IPR000531">
    <property type="entry name" value="Beta-barrel_TonB"/>
</dbReference>
<keyword evidence="6" id="KW-0408">Iron</keyword>
<evidence type="ECO:0000256" key="10">
    <source>
        <dbReference type="ARBA" id="ARBA00023237"/>
    </source>
</evidence>
<keyword evidence="10 11" id="KW-0998">Cell outer membrane</keyword>
<keyword evidence="5 11" id="KW-0812">Transmembrane</keyword>
<evidence type="ECO:0000259" key="13">
    <source>
        <dbReference type="Pfam" id="PF00593"/>
    </source>
</evidence>
<comment type="subcellular location">
    <subcellularLocation>
        <location evidence="1 11">Cell outer membrane</location>
        <topology evidence="1 11">Multi-pass membrane protein</topology>
    </subcellularLocation>
</comment>
<comment type="caution">
    <text evidence="15">The sequence shown here is derived from an EMBL/GenBank/DDBJ whole genome shotgun (WGS) entry which is preliminary data.</text>
</comment>
<keyword evidence="4" id="KW-0410">Iron transport</keyword>
<evidence type="ECO:0000313" key="16">
    <source>
        <dbReference type="Proteomes" id="UP000823636"/>
    </source>
</evidence>
<evidence type="ECO:0000256" key="6">
    <source>
        <dbReference type="ARBA" id="ARBA00023004"/>
    </source>
</evidence>
<evidence type="ECO:0000256" key="8">
    <source>
        <dbReference type="ARBA" id="ARBA00023077"/>
    </source>
</evidence>
<dbReference type="InterPro" id="IPR036942">
    <property type="entry name" value="Beta-barrel_TonB_sf"/>
</dbReference>
<keyword evidence="3 11" id="KW-1134">Transmembrane beta strand</keyword>
<dbReference type="Pfam" id="PF07715">
    <property type="entry name" value="Plug"/>
    <property type="match status" value="1"/>
</dbReference>
<reference evidence="15" key="1">
    <citation type="submission" date="2020-10" db="EMBL/GenBank/DDBJ databases">
        <authorList>
            <person name="Gilroy R."/>
        </authorList>
    </citation>
    <scope>NUCLEOTIDE SEQUENCE</scope>
    <source>
        <strain evidence="15">G3-4614</strain>
    </source>
</reference>
<keyword evidence="7" id="KW-0406">Ion transport</keyword>
<evidence type="ECO:0000256" key="5">
    <source>
        <dbReference type="ARBA" id="ARBA00022692"/>
    </source>
</evidence>
<proteinExistence type="inferred from homology"/>
<organism evidence="15 16">
    <name type="scientific">Candidatus Caccoplasma merdipullorum</name>
    <dbReference type="NCBI Taxonomy" id="2840718"/>
    <lineage>
        <taxon>Bacteria</taxon>
        <taxon>Pseudomonadati</taxon>
        <taxon>Bacteroidota</taxon>
        <taxon>Bacteroidia</taxon>
        <taxon>Bacteroidales</taxon>
        <taxon>Bacteroidaceae</taxon>
        <taxon>Bacteroidaceae incertae sedis</taxon>
        <taxon>Candidatus Caccoplasma</taxon>
    </lineage>
</organism>
<protein>
    <submittedName>
        <fullName evidence="15">TonB-dependent receptor</fullName>
    </submittedName>
</protein>
<keyword evidence="9 11" id="KW-0472">Membrane</keyword>
<comment type="similarity">
    <text evidence="11 12">Belongs to the TonB-dependent receptor family.</text>
</comment>
<dbReference type="GO" id="GO:0006826">
    <property type="term" value="P:iron ion transport"/>
    <property type="evidence" value="ECO:0007669"/>
    <property type="project" value="UniProtKB-KW"/>
</dbReference>
<keyword evidence="2 11" id="KW-0813">Transport</keyword>
<evidence type="ECO:0000256" key="4">
    <source>
        <dbReference type="ARBA" id="ARBA00022496"/>
    </source>
</evidence>
<sequence length="779" mass="86667">MLLIISTAAKAEKEALPPDTVSYKVSLLEVEVLSNPKTETPLLYFPGSVSVISGNFAEQENMNSIKDISIIVPNLYIPDYGSKLISALYIRGIGSRINSPAVGLYVDNIPYVDKSSFDFEFQDISKIEVFRGPQGTLFGRNTMGGLINIYTVSPMDKQGTTAQLEVGNYNLQKARLQHRGKITEKSAYSVGAYYSGHKGYYTNKYDGSSCGDEEIAGGNIKLQFRPSNNLEIALTSLYEYSNQDGYPYKSYDKGTVTVGDIAYNDESSYKRHLSTTGLTITYKAEKYIMNAVAGYQYLKDDMRLDQDFTTIRDFTLGQKQKQNNVNGEITFRSPSAMRNWNWVAGVSGTYTHLDTDAPVVFYDEGLHYMIEKSFGDMYAAMASRPGFAGPPSMSLILDKDEPFSIDGFYKTPSWNTAAFTQITYDNLFVEGLSLSAGIRVEYEKMKLEHNTASVRALTGTINAMGASLPINQNGQAAYITLAGSETMKTLEVLPRFEIKYTIPGKAMIYALASRGYRAGGYNYQAFSNIIRQEMIRTICGSLPAFVQSKLPAALTAAPDVSSMISYKPEHSWNYELGTHTEWFGRRLTADMSLYFIDCRDQQISAVEGFGRVTKNSGRTHSYGAEISVTGEPAKDLLLRATYGYTHTEFKDYEDGTTSYQGNKVPFVPAHTLSVNATYTIPLKASWLDAIQINAGMTGCGRIYWTEANDVWQNFYGLLDADITFRKKSVELTLWGKNLTATRYATFYFETMNATNVTEQSGFMELGRPVTFGGSIKVTF</sequence>
<keyword evidence="8 12" id="KW-0798">TonB box</keyword>
<dbReference type="GO" id="GO:0009279">
    <property type="term" value="C:cell outer membrane"/>
    <property type="evidence" value="ECO:0007669"/>
    <property type="project" value="UniProtKB-SubCell"/>
</dbReference>
<dbReference type="Pfam" id="PF00593">
    <property type="entry name" value="TonB_dep_Rec_b-barrel"/>
    <property type="match status" value="1"/>
</dbReference>
<evidence type="ECO:0000256" key="3">
    <source>
        <dbReference type="ARBA" id="ARBA00022452"/>
    </source>
</evidence>
<dbReference type="PANTHER" id="PTHR32552:SF81">
    <property type="entry name" value="TONB-DEPENDENT OUTER MEMBRANE RECEPTOR"/>
    <property type="match status" value="1"/>
</dbReference>
<name>A0A9D9H7M3_9BACT</name>
<accession>A0A9D9H7M3</accession>